<reference evidence="5" key="2">
    <citation type="submission" date="2021-05" db="UniProtKB">
        <authorList>
            <consortium name="EnsemblPlants"/>
        </authorList>
    </citation>
    <scope>IDENTIFICATION</scope>
    <source>
        <strain evidence="5">subsp. malaccensis</strain>
    </source>
</reference>
<evidence type="ECO:0000256" key="1">
    <source>
        <dbReference type="ARBA" id="ARBA00022574"/>
    </source>
</evidence>
<feature type="repeat" description="WD" evidence="3">
    <location>
        <begin position="279"/>
        <end position="312"/>
    </location>
</feature>
<dbReference type="Proteomes" id="UP000012960">
    <property type="component" value="Unplaced"/>
</dbReference>
<dbReference type="InterPro" id="IPR040324">
    <property type="entry name" value="WDR44/Dgr2"/>
</dbReference>
<dbReference type="PROSITE" id="PS50294">
    <property type="entry name" value="WD_REPEATS_REGION"/>
    <property type="match status" value="3"/>
</dbReference>
<keyword evidence="1 3" id="KW-0853">WD repeat</keyword>
<dbReference type="Gramene" id="Ma04_t19900.1">
    <property type="protein sequence ID" value="Ma04_p19900.1"/>
    <property type="gene ID" value="Ma04_g19900"/>
</dbReference>
<sequence length="756" mass="84811">MNQDYIFQEEDDDLFFDSRDDISSVSDSCPSSPSKNGLSLEDQFISWPSNNPRFEVWIKDPVSVRERRDKFMKILGVDVINNLPRGSDNLDEELKVDGEIQPGIDRVMSNRGAVLRSSCSRSKYSMSSWSSEDTSTLCDGVFEEGFVCRIKNLDDGTVFVVDDLDKDGGLRSLREVGSNRTLTFHEFERNFGPSSLIQQLMRRDIDAPSTSEKSVRKKRTGWLRRLGAAVCIVDRQQENSSSSISDSCGRRSTRPGRIKVHLYKKQSKELSAVYNGQNFKAHDGAILTMKFSPDGEYLATGGKDGVVRMWHVMECRRTGEMRIPGNDPSCIYFTVNRSSELTPLYVDKDKKPKSTNSRITSKSVCVIIPPDAFRLSEVPLHEFHGHCGDVLDLSWSNNKCLLSSSVDKTVRMWKIGSDTCVKVFPHNNYVTCVQFNPNNEDYFISGSIDGKVRIWEISRSQVMNWVDVREIITAVCYRPDGKGAVVGTMAGNCRFYDASDNHLQLDAQVFLQGKKKSALKRITGIQFCPSDPHKLMVSSADSQIRVLDGFDVTSKFKGSQKSGSQIFASFTADGQHIISAGEDSNVYMWSYASHAAPSSKHGKSTWCSERFFSSDATIAIPWYGLQSEKSAVPATSEVLHSRKDVFRDKAAVTSCSSDRHVEDLCGNDTFYLSPSRSFSLSHEFLECLPKGSATWPEEKLPSSFASSTLDKSHYKFLRTSCQNTSHAWGQVIVTAGVDGWISWWYLFLPEPGDWQN</sequence>
<evidence type="ECO:0000313" key="4">
    <source>
        <dbReference type="EMBL" id="CAG1842795.1"/>
    </source>
</evidence>
<dbReference type="FunCoup" id="A0A804IRN9">
    <property type="interactions" value="1087"/>
</dbReference>
<proteinExistence type="predicted"/>
<dbReference type="PRINTS" id="PR00320">
    <property type="entry name" value="GPROTEINBRPT"/>
</dbReference>
<dbReference type="PROSITE" id="PS50082">
    <property type="entry name" value="WD_REPEATS_2"/>
    <property type="match status" value="4"/>
</dbReference>
<evidence type="ECO:0000256" key="2">
    <source>
        <dbReference type="ARBA" id="ARBA00022737"/>
    </source>
</evidence>
<protein>
    <submittedName>
        <fullName evidence="4">(wild Malaysian banana) hypothetical protein</fullName>
    </submittedName>
</protein>
<gene>
    <name evidence="4" type="ORF">GSMUA_125900.1</name>
</gene>
<accession>A0A804IRN9</accession>
<dbReference type="AlphaFoldDB" id="A0A804IRN9"/>
<dbReference type="InterPro" id="IPR001680">
    <property type="entry name" value="WD40_rpt"/>
</dbReference>
<dbReference type="InterPro" id="IPR015943">
    <property type="entry name" value="WD40/YVTN_repeat-like_dom_sf"/>
</dbReference>
<keyword evidence="6" id="KW-1185">Reference proteome</keyword>
<keyword evidence="2" id="KW-0677">Repeat</keyword>
<dbReference type="SUPFAM" id="SSF50969">
    <property type="entry name" value="YVTN repeat-like/Quinoprotein amine dehydrogenase"/>
    <property type="match status" value="1"/>
</dbReference>
<evidence type="ECO:0000256" key="3">
    <source>
        <dbReference type="PROSITE-ProRule" id="PRU00221"/>
    </source>
</evidence>
<dbReference type="Pfam" id="PF00400">
    <property type="entry name" value="WD40"/>
    <property type="match status" value="4"/>
</dbReference>
<dbReference type="InterPro" id="IPR020472">
    <property type="entry name" value="WD40_PAC1"/>
</dbReference>
<feature type="repeat" description="WD" evidence="3">
    <location>
        <begin position="383"/>
        <end position="423"/>
    </location>
</feature>
<feature type="repeat" description="WD" evidence="3">
    <location>
        <begin position="423"/>
        <end position="465"/>
    </location>
</feature>
<name>A0A804IRN9_MUSAM</name>
<feature type="repeat" description="WD" evidence="3">
    <location>
        <begin position="569"/>
        <end position="599"/>
    </location>
</feature>
<dbReference type="EnsemblPlants" id="Ma04_t19900.1">
    <property type="protein sequence ID" value="Ma04_p19900.1"/>
    <property type="gene ID" value="Ma04_g19900"/>
</dbReference>
<dbReference type="SMART" id="SM00320">
    <property type="entry name" value="WD40"/>
    <property type="match status" value="6"/>
</dbReference>
<dbReference type="SUPFAM" id="SSF50978">
    <property type="entry name" value="WD40 repeat-like"/>
    <property type="match status" value="1"/>
</dbReference>
<dbReference type="PANTHER" id="PTHR14221">
    <property type="entry name" value="WD REPEAT DOMAIN 44"/>
    <property type="match status" value="1"/>
</dbReference>
<evidence type="ECO:0000313" key="6">
    <source>
        <dbReference type="Proteomes" id="UP000012960"/>
    </source>
</evidence>
<dbReference type="EMBL" id="HG996469">
    <property type="protein sequence ID" value="CAG1842795.1"/>
    <property type="molecule type" value="Genomic_DNA"/>
</dbReference>
<dbReference type="InterPro" id="IPR011044">
    <property type="entry name" value="Quino_amine_DH_bsu"/>
</dbReference>
<reference evidence="4" key="1">
    <citation type="submission" date="2021-03" db="EMBL/GenBank/DDBJ databases">
        <authorList>
            <consortium name="Genoscope - CEA"/>
            <person name="William W."/>
        </authorList>
    </citation>
    <scope>NUCLEOTIDE SEQUENCE</scope>
    <source>
        <strain evidence="4">Doubled-haploid Pahang</strain>
    </source>
</reference>
<dbReference type="PANTHER" id="PTHR14221:SF0">
    <property type="entry name" value="WD REPEAT-CONTAINING PROTEIN 44"/>
    <property type="match status" value="1"/>
</dbReference>
<dbReference type="OMA" id="ISNDCYP"/>
<evidence type="ECO:0000313" key="5">
    <source>
        <dbReference type="EnsemblPlants" id="Ma04_p19900.1"/>
    </source>
</evidence>
<organism evidence="5 6">
    <name type="scientific">Musa acuminata subsp. malaccensis</name>
    <name type="common">Wild banana</name>
    <name type="synonym">Musa malaccensis</name>
    <dbReference type="NCBI Taxonomy" id="214687"/>
    <lineage>
        <taxon>Eukaryota</taxon>
        <taxon>Viridiplantae</taxon>
        <taxon>Streptophyta</taxon>
        <taxon>Embryophyta</taxon>
        <taxon>Tracheophyta</taxon>
        <taxon>Spermatophyta</taxon>
        <taxon>Magnoliopsida</taxon>
        <taxon>Liliopsida</taxon>
        <taxon>Zingiberales</taxon>
        <taxon>Musaceae</taxon>
        <taxon>Musa</taxon>
    </lineage>
</organism>
<dbReference type="Gene3D" id="2.130.10.10">
    <property type="entry name" value="YVTN repeat-like/Quinoprotein amine dehydrogenase"/>
    <property type="match status" value="1"/>
</dbReference>
<dbReference type="InterPro" id="IPR036322">
    <property type="entry name" value="WD40_repeat_dom_sf"/>
</dbReference>
<dbReference type="InParanoid" id="A0A804IRN9"/>